<evidence type="ECO:0000256" key="3">
    <source>
        <dbReference type="ARBA" id="ARBA00023163"/>
    </source>
</evidence>
<proteinExistence type="predicted"/>
<dbReference type="GO" id="GO:0003700">
    <property type="term" value="F:DNA-binding transcription factor activity"/>
    <property type="evidence" value="ECO:0007669"/>
    <property type="project" value="InterPro"/>
</dbReference>
<name>A0AAE3FJA6_9BACT</name>
<dbReference type="Proteomes" id="UP001139365">
    <property type="component" value="Unassembled WGS sequence"/>
</dbReference>
<evidence type="ECO:0000256" key="1">
    <source>
        <dbReference type="ARBA" id="ARBA00023015"/>
    </source>
</evidence>
<comment type="caution">
    <text evidence="5">The sequence shown here is derived from an EMBL/GenBank/DDBJ whole genome shotgun (WGS) entry which is preliminary data.</text>
</comment>
<dbReference type="SUPFAM" id="SSF46689">
    <property type="entry name" value="Homeodomain-like"/>
    <property type="match status" value="2"/>
</dbReference>
<evidence type="ECO:0000256" key="2">
    <source>
        <dbReference type="ARBA" id="ARBA00023125"/>
    </source>
</evidence>
<keyword evidence="2" id="KW-0238">DNA-binding</keyword>
<gene>
    <name evidence="5" type="ORF">MR241_06205</name>
</gene>
<protein>
    <submittedName>
        <fullName evidence="5">PocR ligand-binding domain-containing protein</fullName>
    </submittedName>
</protein>
<dbReference type="EMBL" id="JALEMU010000096">
    <property type="protein sequence ID" value="MCI5755872.1"/>
    <property type="molecule type" value="Genomic_DNA"/>
</dbReference>
<dbReference type="InterPro" id="IPR009057">
    <property type="entry name" value="Homeodomain-like_sf"/>
</dbReference>
<dbReference type="InterPro" id="IPR018060">
    <property type="entry name" value="HTH_AraC"/>
</dbReference>
<evidence type="ECO:0000259" key="4">
    <source>
        <dbReference type="PROSITE" id="PS01124"/>
    </source>
</evidence>
<accession>A0AAE3FJA6</accession>
<dbReference type="PROSITE" id="PS01124">
    <property type="entry name" value="HTH_ARAC_FAMILY_2"/>
    <property type="match status" value="1"/>
</dbReference>
<dbReference type="AlphaFoldDB" id="A0AAE3FJA6"/>
<dbReference type="Gene3D" id="1.10.10.60">
    <property type="entry name" value="Homeodomain-like"/>
    <property type="match status" value="2"/>
</dbReference>
<evidence type="ECO:0000313" key="6">
    <source>
        <dbReference type="Proteomes" id="UP001139365"/>
    </source>
</evidence>
<dbReference type="Pfam" id="PF10114">
    <property type="entry name" value="PocR"/>
    <property type="match status" value="1"/>
</dbReference>
<dbReference type="PANTHER" id="PTHR43280">
    <property type="entry name" value="ARAC-FAMILY TRANSCRIPTIONAL REGULATOR"/>
    <property type="match status" value="1"/>
</dbReference>
<dbReference type="PANTHER" id="PTHR43280:SF29">
    <property type="entry name" value="ARAC-FAMILY TRANSCRIPTIONAL REGULATOR"/>
    <property type="match status" value="1"/>
</dbReference>
<sequence length="295" mass="34140">MKDYSLDTEVRKMLENFYTMSGIRVGLHSLNNEIIGEYRHIAPDRRDYTFCEMIRYDHPADFSMKCFDCDINAIERVRETKKTLIYRCHVGFMEALVPITAHGEVFCVLFIGQIIDENDSAMTKARVRDMLDIMKCSDEVKAEYTAAYEKMPVLSAEKLRAYVYFLEISAQSIYDNSHISRLDVSKTEQFRYYISRNLCSHITISDAAKNLGLSTSHLSKIISRDMGTTFTQYLTQCRMEEAKRMLRTSSQSVISISLMLKFNEPTYFMRQFKKYTGMSCTEYRRTVGEAKGGGS</sequence>
<keyword evidence="3" id="KW-0804">Transcription</keyword>
<feature type="domain" description="HTH araC/xylS-type" evidence="4">
    <location>
        <begin position="188"/>
        <end position="286"/>
    </location>
</feature>
<dbReference type="InterPro" id="IPR018771">
    <property type="entry name" value="PocR_dom"/>
</dbReference>
<dbReference type="GO" id="GO:0043565">
    <property type="term" value="F:sequence-specific DNA binding"/>
    <property type="evidence" value="ECO:0007669"/>
    <property type="project" value="InterPro"/>
</dbReference>
<evidence type="ECO:0000313" key="5">
    <source>
        <dbReference type="EMBL" id="MCI5755872.1"/>
    </source>
</evidence>
<keyword evidence="1" id="KW-0805">Transcription regulation</keyword>
<dbReference type="SMART" id="SM00342">
    <property type="entry name" value="HTH_ARAC"/>
    <property type="match status" value="1"/>
</dbReference>
<reference evidence="5 6" key="1">
    <citation type="submission" date="2022-03" db="EMBL/GenBank/DDBJ databases">
        <title>Metagenome-assembled genomes from swine fecal metagenomes.</title>
        <authorList>
            <person name="Holman D.B."/>
            <person name="Kommadath A."/>
        </authorList>
    </citation>
    <scope>NUCLEOTIDE SEQUENCE [LARGE SCALE GENOMIC DNA]</scope>
    <source>
        <strain evidence="5">SUG147</strain>
    </source>
</reference>
<dbReference type="Pfam" id="PF12833">
    <property type="entry name" value="HTH_18"/>
    <property type="match status" value="1"/>
</dbReference>
<organism evidence="5 6">
    <name type="scientific">Candidatus Colimorpha enterica</name>
    <dbReference type="NCBI Taxonomy" id="3083063"/>
    <lineage>
        <taxon>Bacteria</taxon>
        <taxon>Pseudomonadati</taxon>
        <taxon>Bacteroidota</taxon>
        <taxon>Bacteroidia</taxon>
        <taxon>Bacteroidales</taxon>
        <taxon>Candidatus Colimorpha</taxon>
    </lineage>
</organism>